<protein>
    <submittedName>
        <fullName evidence="1">Uncharacterized protein</fullName>
    </submittedName>
</protein>
<evidence type="ECO:0000313" key="2">
    <source>
        <dbReference type="Proteomes" id="UP000003586"/>
    </source>
</evidence>
<reference evidence="1 2" key="1">
    <citation type="submission" date="2013-12" db="EMBL/GenBank/DDBJ databases">
        <authorList>
            <consortium name="DOE Joint Genome Institute"/>
            <person name="Eisen J."/>
            <person name="Huntemann M."/>
            <person name="Han J."/>
            <person name="Chen A."/>
            <person name="Kyrpides N."/>
            <person name="Mavromatis K."/>
            <person name="Markowitz V."/>
            <person name="Palaniappan K."/>
            <person name="Ivanova N."/>
            <person name="Schaumberg A."/>
            <person name="Pati A."/>
            <person name="Liolios K."/>
            <person name="Nordberg H.P."/>
            <person name="Cantor M.N."/>
            <person name="Hua S.X."/>
            <person name="Woyke T."/>
        </authorList>
    </citation>
    <scope>NUCLEOTIDE SEQUENCE [LARGE SCALE GENOMIC DNA]</scope>
    <source>
        <strain evidence="2">DSM 19437</strain>
    </source>
</reference>
<dbReference type="HOGENOM" id="CLU_3138230_0_0_10"/>
<keyword evidence="2" id="KW-1185">Reference proteome</keyword>
<name>W0F8B2_9BACT</name>
<accession>W0F8B2</accession>
<sequence>MATAQKVINKLLKTIKSKTLRPFVTILARFFCKLNFFKDHRVVFLQRQF</sequence>
<dbReference type="KEGG" id="nso:NIASO_11100"/>
<evidence type="ECO:0000313" key="1">
    <source>
        <dbReference type="EMBL" id="AHF17611.1"/>
    </source>
</evidence>
<proteinExistence type="predicted"/>
<gene>
    <name evidence="1" type="ORF">NIASO_11100</name>
</gene>
<dbReference type="EMBL" id="CP007035">
    <property type="protein sequence ID" value="AHF17611.1"/>
    <property type="molecule type" value="Genomic_DNA"/>
</dbReference>
<organism evidence="1 2">
    <name type="scientific">Niabella soli DSM 19437</name>
    <dbReference type="NCBI Taxonomy" id="929713"/>
    <lineage>
        <taxon>Bacteria</taxon>
        <taxon>Pseudomonadati</taxon>
        <taxon>Bacteroidota</taxon>
        <taxon>Chitinophagia</taxon>
        <taxon>Chitinophagales</taxon>
        <taxon>Chitinophagaceae</taxon>
        <taxon>Niabella</taxon>
    </lineage>
</organism>
<dbReference type="AlphaFoldDB" id="W0F8B2"/>
<dbReference type="Proteomes" id="UP000003586">
    <property type="component" value="Chromosome"/>
</dbReference>